<dbReference type="RefSeq" id="WP_106126888.1">
    <property type="nucleotide sequence ID" value="NZ_PVZG01000005.1"/>
</dbReference>
<dbReference type="AlphaFoldDB" id="A0A2T0SA10"/>
<sequence length="118" mass="12750">MTIPQDSAGFLARPVDAVAGLLPDRRSAEAAVAALRGAGFQAVDASPHHPGRCRLRDWGGDTTIMNLYVEGLHKGHSVVIVPTPWHRREEAGRLLARHQGHAVYYFAADGVESLSVFV</sequence>
<gene>
    <name evidence="1" type="ORF">CLV70_105416</name>
</gene>
<accession>A0A2T0SA10</accession>
<evidence type="ECO:0000313" key="2">
    <source>
        <dbReference type="Proteomes" id="UP000239209"/>
    </source>
</evidence>
<protein>
    <submittedName>
        <fullName evidence="1">Uncharacterized protein</fullName>
    </submittedName>
</protein>
<dbReference type="OrthoDB" id="3174546at2"/>
<evidence type="ECO:0000313" key="1">
    <source>
        <dbReference type="EMBL" id="PRY30246.1"/>
    </source>
</evidence>
<dbReference type="EMBL" id="PVZG01000005">
    <property type="protein sequence ID" value="PRY30246.1"/>
    <property type="molecule type" value="Genomic_DNA"/>
</dbReference>
<keyword evidence="2" id="KW-1185">Reference proteome</keyword>
<dbReference type="Proteomes" id="UP000239209">
    <property type="component" value="Unassembled WGS sequence"/>
</dbReference>
<reference evidence="1 2" key="1">
    <citation type="submission" date="2018-03" db="EMBL/GenBank/DDBJ databases">
        <title>Genomic Encyclopedia of Archaeal and Bacterial Type Strains, Phase II (KMG-II): from individual species to whole genera.</title>
        <authorList>
            <person name="Goeker M."/>
        </authorList>
    </citation>
    <scope>NUCLEOTIDE SEQUENCE [LARGE SCALE GENOMIC DNA]</scope>
    <source>
        <strain evidence="1 2">DSM 45348</strain>
    </source>
</reference>
<proteinExistence type="predicted"/>
<comment type="caution">
    <text evidence="1">The sequence shown here is derived from an EMBL/GenBank/DDBJ whole genome shotgun (WGS) entry which is preliminary data.</text>
</comment>
<organism evidence="1 2">
    <name type="scientific">Pseudosporangium ferrugineum</name>
    <dbReference type="NCBI Taxonomy" id="439699"/>
    <lineage>
        <taxon>Bacteria</taxon>
        <taxon>Bacillati</taxon>
        <taxon>Actinomycetota</taxon>
        <taxon>Actinomycetes</taxon>
        <taxon>Micromonosporales</taxon>
        <taxon>Micromonosporaceae</taxon>
        <taxon>Pseudosporangium</taxon>
    </lineage>
</organism>
<name>A0A2T0SA10_9ACTN</name>